<dbReference type="GO" id="GO:0071555">
    <property type="term" value="P:cell wall organization"/>
    <property type="evidence" value="ECO:0007669"/>
    <property type="project" value="UniProtKB-KW"/>
</dbReference>
<dbReference type="NCBIfam" id="TIGR01173">
    <property type="entry name" value="glmU"/>
    <property type="match status" value="1"/>
</dbReference>
<dbReference type="InterPro" id="IPR050065">
    <property type="entry name" value="GlmU-like"/>
</dbReference>
<dbReference type="InterPro" id="IPR018357">
    <property type="entry name" value="Hexapep_transf_CS"/>
</dbReference>
<dbReference type="SUPFAM" id="SSF51161">
    <property type="entry name" value="Trimeric LpxA-like enzymes"/>
    <property type="match status" value="1"/>
</dbReference>
<dbReference type="PANTHER" id="PTHR43584:SF3">
    <property type="entry name" value="BIFUNCTIONAL PROTEIN GLMU"/>
    <property type="match status" value="1"/>
</dbReference>
<evidence type="ECO:0000256" key="15">
    <source>
        <dbReference type="ARBA" id="ARBA00023316"/>
    </source>
</evidence>
<accession>A0A0F9E0V4</accession>
<dbReference type="InterPro" id="IPR025877">
    <property type="entry name" value="MobA-like_NTP_Trfase"/>
</dbReference>
<comment type="similarity">
    <text evidence="4">In the N-terminal section; belongs to the N-acetylglucosamine-1-phosphate uridyltransferase family.</text>
</comment>
<dbReference type="CDD" id="cd03353">
    <property type="entry name" value="LbH_GlmU_C"/>
    <property type="match status" value="1"/>
</dbReference>
<organism evidence="20">
    <name type="scientific">marine sediment metagenome</name>
    <dbReference type="NCBI Taxonomy" id="412755"/>
    <lineage>
        <taxon>unclassified sequences</taxon>
        <taxon>metagenomes</taxon>
        <taxon>ecological metagenomes</taxon>
    </lineage>
</organism>
<keyword evidence="9" id="KW-0677">Repeat</keyword>
<evidence type="ECO:0000256" key="9">
    <source>
        <dbReference type="ARBA" id="ARBA00022737"/>
    </source>
</evidence>
<keyword evidence="12" id="KW-0573">Peptidoglycan synthesis</keyword>
<comment type="catalytic activity">
    <reaction evidence="17">
        <text>N-acetyl-alpha-D-glucosamine 1-phosphate + UTP + H(+) = UDP-N-acetyl-alpha-D-glucosamine + diphosphate</text>
        <dbReference type="Rhea" id="RHEA:13509"/>
        <dbReference type="ChEBI" id="CHEBI:15378"/>
        <dbReference type="ChEBI" id="CHEBI:33019"/>
        <dbReference type="ChEBI" id="CHEBI:46398"/>
        <dbReference type="ChEBI" id="CHEBI:57705"/>
        <dbReference type="ChEBI" id="CHEBI:57776"/>
        <dbReference type="EC" id="2.7.7.23"/>
    </reaction>
</comment>
<dbReference type="CDD" id="cd02540">
    <property type="entry name" value="GT2_GlmU_N_bac"/>
    <property type="match status" value="1"/>
</dbReference>
<evidence type="ECO:0000256" key="7">
    <source>
        <dbReference type="ARBA" id="ARBA00022695"/>
    </source>
</evidence>
<evidence type="ECO:0000256" key="2">
    <source>
        <dbReference type="ARBA" id="ARBA00004496"/>
    </source>
</evidence>
<evidence type="ECO:0000256" key="14">
    <source>
        <dbReference type="ARBA" id="ARBA00023315"/>
    </source>
</evidence>
<dbReference type="NCBIfam" id="NF010933">
    <property type="entry name" value="PRK14353.1"/>
    <property type="match status" value="1"/>
</dbReference>
<dbReference type="Gene3D" id="3.90.550.10">
    <property type="entry name" value="Spore Coat Polysaccharide Biosynthesis Protein SpsA, Chain A"/>
    <property type="match status" value="1"/>
</dbReference>
<dbReference type="Pfam" id="PF14602">
    <property type="entry name" value="Hexapep_2"/>
    <property type="match status" value="1"/>
</dbReference>
<dbReference type="GO" id="GO:0000287">
    <property type="term" value="F:magnesium ion binding"/>
    <property type="evidence" value="ECO:0007669"/>
    <property type="project" value="InterPro"/>
</dbReference>
<dbReference type="InterPro" id="IPR029044">
    <property type="entry name" value="Nucleotide-diphossugar_trans"/>
</dbReference>
<dbReference type="SUPFAM" id="SSF53448">
    <property type="entry name" value="Nucleotide-diphospho-sugar transferases"/>
    <property type="match status" value="1"/>
</dbReference>
<reference evidence="20" key="1">
    <citation type="journal article" date="2015" name="Nature">
        <title>Complex archaea that bridge the gap between prokaryotes and eukaryotes.</title>
        <authorList>
            <person name="Spang A."/>
            <person name="Saw J.H."/>
            <person name="Jorgensen S.L."/>
            <person name="Zaremba-Niedzwiedzka K."/>
            <person name="Martijn J."/>
            <person name="Lind A.E."/>
            <person name="van Eijk R."/>
            <person name="Schleper C."/>
            <person name="Guy L."/>
            <person name="Ettema T.J."/>
        </authorList>
    </citation>
    <scope>NUCLEOTIDE SEQUENCE</scope>
</reference>
<dbReference type="PROSITE" id="PS00101">
    <property type="entry name" value="HEXAPEP_TRANSFERASES"/>
    <property type="match status" value="1"/>
</dbReference>
<keyword evidence="8" id="KW-0479">Metal-binding</keyword>
<evidence type="ECO:0000256" key="3">
    <source>
        <dbReference type="ARBA" id="ARBA00007707"/>
    </source>
</evidence>
<comment type="caution">
    <text evidence="20">The sequence shown here is derived from an EMBL/GenBank/DDBJ whole genome shotgun (WGS) entry which is preliminary data.</text>
</comment>
<evidence type="ECO:0000256" key="10">
    <source>
        <dbReference type="ARBA" id="ARBA00022842"/>
    </source>
</evidence>
<comment type="cofactor">
    <cofactor evidence="1">
        <name>Mg(2+)</name>
        <dbReference type="ChEBI" id="CHEBI:18420"/>
    </cofactor>
</comment>
<dbReference type="InterPro" id="IPR001451">
    <property type="entry name" value="Hexapep"/>
</dbReference>
<dbReference type="GO" id="GO:0008360">
    <property type="term" value="P:regulation of cell shape"/>
    <property type="evidence" value="ECO:0007669"/>
    <property type="project" value="UniProtKB-KW"/>
</dbReference>
<evidence type="ECO:0000259" key="19">
    <source>
        <dbReference type="Pfam" id="PF25087"/>
    </source>
</evidence>
<comment type="similarity">
    <text evidence="3">In the C-terminal section; belongs to the transferase hexapeptide repeat family.</text>
</comment>
<dbReference type="GO" id="GO:0006048">
    <property type="term" value="P:UDP-N-acetylglucosamine biosynthetic process"/>
    <property type="evidence" value="ECO:0007669"/>
    <property type="project" value="InterPro"/>
</dbReference>
<evidence type="ECO:0000256" key="4">
    <source>
        <dbReference type="ARBA" id="ARBA00007947"/>
    </source>
</evidence>
<dbReference type="GO" id="GO:0009252">
    <property type="term" value="P:peptidoglycan biosynthetic process"/>
    <property type="evidence" value="ECO:0007669"/>
    <property type="project" value="UniProtKB-KW"/>
</dbReference>
<keyword evidence="7" id="KW-0548">Nucleotidyltransferase</keyword>
<evidence type="ECO:0000256" key="8">
    <source>
        <dbReference type="ARBA" id="ARBA00022723"/>
    </source>
</evidence>
<evidence type="ECO:0000256" key="6">
    <source>
        <dbReference type="ARBA" id="ARBA00022679"/>
    </source>
</evidence>
<evidence type="ECO:0000259" key="18">
    <source>
        <dbReference type="Pfam" id="PF12804"/>
    </source>
</evidence>
<dbReference type="GO" id="GO:0005737">
    <property type="term" value="C:cytoplasm"/>
    <property type="evidence" value="ECO:0007669"/>
    <property type="project" value="UniProtKB-SubCell"/>
</dbReference>
<dbReference type="Pfam" id="PF12804">
    <property type="entry name" value="NTP_transf_3"/>
    <property type="match status" value="1"/>
</dbReference>
<dbReference type="InterPro" id="IPR005882">
    <property type="entry name" value="Bifunctional_GlmU"/>
</dbReference>
<dbReference type="InterPro" id="IPR056729">
    <property type="entry name" value="GMPPB_C"/>
</dbReference>
<keyword evidence="11" id="KW-0133">Cell shape</keyword>
<keyword evidence="5" id="KW-0963">Cytoplasm</keyword>
<evidence type="ECO:0000256" key="11">
    <source>
        <dbReference type="ARBA" id="ARBA00022960"/>
    </source>
</evidence>
<proteinExistence type="inferred from homology"/>
<name>A0A0F9E0V4_9ZZZZ</name>
<dbReference type="HAMAP" id="MF_01631">
    <property type="entry name" value="GlmU"/>
    <property type="match status" value="1"/>
</dbReference>
<evidence type="ECO:0000256" key="17">
    <source>
        <dbReference type="ARBA" id="ARBA00048493"/>
    </source>
</evidence>
<keyword evidence="10" id="KW-0460">Magnesium</keyword>
<comment type="catalytic activity">
    <reaction evidence="16">
        <text>alpha-D-glucosamine 1-phosphate + acetyl-CoA = N-acetyl-alpha-D-glucosamine 1-phosphate + CoA + H(+)</text>
        <dbReference type="Rhea" id="RHEA:13725"/>
        <dbReference type="ChEBI" id="CHEBI:15378"/>
        <dbReference type="ChEBI" id="CHEBI:57287"/>
        <dbReference type="ChEBI" id="CHEBI:57288"/>
        <dbReference type="ChEBI" id="CHEBI:57776"/>
        <dbReference type="ChEBI" id="CHEBI:58516"/>
        <dbReference type="EC" id="2.3.1.157"/>
    </reaction>
</comment>
<sequence>MFLSSFYSNIGPAEFGKEQRKKDIVVLSLTTVILAAGKGTRMRSALPKVLHKVAGKPMVQHVIDNAKALGATSTNLVYGHGGELLQQQLADNNVNWVLQAEQLGTGHAVAQANPHINDEDTVLVLYGDVPLTKQSTLERLLAVTPKNGLAVLTVNLANPNGYGRMLRVDGKLVGIVEQKDASAEQLLINEVNTGIMAVNGKLLKSWLGNLSNENSQGEYYLTDIVAMAHSEGVEISSAQPDHPMEVEGANNRVQLAALERAYQAWQAEQLMLNGATLADPARIDVRGDVKTGEDVLIDINVIFEGKVTLGNNVEIGPNCVLKNCTIGDNVIIKANTLIEDASVADKCTLGPYARLRPGAIMEEDSHIGNFVEMKKTRLGKGSKANHLSYLGDAEIGEKVNIGAGTITCNYDGVNKSKTIIGDNAFIGSNSSLVAPVNIGATATIGAGSVITSTVEDEQLAIARSKQRNLTGWKRPVKK</sequence>
<evidence type="ECO:0000256" key="1">
    <source>
        <dbReference type="ARBA" id="ARBA00001946"/>
    </source>
</evidence>
<evidence type="ECO:0000256" key="5">
    <source>
        <dbReference type="ARBA" id="ARBA00022490"/>
    </source>
</evidence>
<gene>
    <name evidence="20" type="ORF">LCGC14_2133030</name>
</gene>
<dbReference type="Gene3D" id="2.160.10.10">
    <property type="entry name" value="Hexapeptide repeat proteins"/>
    <property type="match status" value="1"/>
</dbReference>
<feature type="domain" description="MobA-like NTP transferase" evidence="18">
    <location>
        <begin position="32"/>
        <end position="151"/>
    </location>
</feature>
<dbReference type="GO" id="GO:0003977">
    <property type="term" value="F:UDP-N-acetylglucosamine diphosphorylase activity"/>
    <property type="evidence" value="ECO:0007669"/>
    <property type="project" value="UniProtKB-EC"/>
</dbReference>
<dbReference type="AlphaFoldDB" id="A0A0F9E0V4"/>
<dbReference type="Pfam" id="PF25087">
    <property type="entry name" value="GMPPB_C"/>
    <property type="match status" value="1"/>
</dbReference>
<dbReference type="InterPro" id="IPR011004">
    <property type="entry name" value="Trimer_LpxA-like_sf"/>
</dbReference>
<dbReference type="GO" id="GO:0000902">
    <property type="term" value="P:cell morphogenesis"/>
    <property type="evidence" value="ECO:0007669"/>
    <property type="project" value="InterPro"/>
</dbReference>
<comment type="subcellular location">
    <subcellularLocation>
        <location evidence="2">Cytoplasm</location>
    </subcellularLocation>
</comment>
<keyword evidence="13" id="KW-0511">Multifunctional enzyme</keyword>
<evidence type="ECO:0000256" key="13">
    <source>
        <dbReference type="ARBA" id="ARBA00023268"/>
    </source>
</evidence>
<dbReference type="InterPro" id="IPR038009">
    <property type="entry name" value="GlmU_C_LbH"/>
</dbReference>
<dbReference type="EMBL" id="LAZR01026796">
    <property type="protein sequence ID" value="KKL67634.1"/>
    <property type="molecule type" value="Genomic_DNA"/>
</dbReference>
<keyword evidence="6" id="KW-0808">Transferase</keyword>
<evidence type="ECO:0000256" key="16">
    <source>
        <dbReference type="ARBA" id="ARBA00048247"/>
    </source>
</evidence>
<keyword evidence="15" id="KW-0961">Cell wall biogenesis/degradation</keyword>
<evidence type="ECO:0000256" key="12">
    <source>
        <dbReference type="ARBA" id="ARBA00022984"/>
    </source>
</evidence>
<dbReference type="PANTHER" id="PTHR43584">
    <property type="entry name" value="NUCLEOTIDYL TRANSFERASE"/>
    <property type="match status" value="1"/>
</dbReference>
<dbReference type="GO" id="GO:0019134">
    <property type="term" value="F:glucosamine-1-phosphate N-acetyltransferase activity"/>
    <property type="evidence" value="ECO:0007669"/>
    <property type="project" value="UniProtKB-EC"/>
</dbReference>
<protein>
    <submittedName>
        <fullName evidence="20">Uncharacterized protein</fullName>
    </submittedName>
</protein>
<keyword evidence="14" id="KW-0012">Acyltransferase</keyword>
<evidence type="ECO:0000313" key="20">
    <source>
        <dbReference type="EMBL" id="KKL67634.1"/>
    </source>
</evidence>
<feature type="domain" description="Mannose-1-phosphate guanyltransferase C-terminal" evidence="19">
    <location>
        <begin position="287"/>
        <end position="373"/>
    </location>
</feature>